<dbReference type="SMART" id="SM00822">
    <property type="entry name" value="PKS_KR"/>
    <property type="match status" value="1"/>
</dbReference>
<keyword evidence="5" id="KW-1185">Reference proteome</keyword>
<keyword evidence="1 4" id="KW-0560">Oxidoreductase</keyword>
<name>A0A518DW08_9BACT</name>
<evidence type="ECO:0000256" key="1">
    <source>
        <dbReference type="ARBA" id="ARBA00023002"/>
    </source>
</evidence>
<dbReference type="PANTHER" id="PTHR43658:SF8">
    <property type="entry name" value="17-BETA-HYDROXYSTEROID DEHYDROGENASE 14-RELATED"/>
    <property type="match status" value="1"/>
</dbReference>
<protein>
    <submittedName>
        <fullName evidence="4">3-oxoacyl-[acyl-carrier-protein] reductase FabG</fullName>
        <ecNumber evidence="4">1.1.1.100</ecNumber>
    </submittedName>
</protein>
<dbReference type="Pfam" id="PF00106">
    <property type="entry name" value="adh_short"/>
    <property type="match status" value="1"/>
</dbReference>
<sequence>MQIQGNTFLVTGAASGLGKGTTEALVAAGANVIAVDLNATVLGEAVEPLGPAVVAVTADVADAADVQQALDLASRFPGPFRGVVNCAGVLGAARTLGRRGPCELELFEKVVRVNLIGTFNVCRLAAAALNAQEPDEEGERGVLVNTASVAAFEGQIGQTAYSASKGGIASMTLPMARDLAPFGIRAIALAPGVFDTPMMQAAPAEIRETLSAATPFPPRLGRPEEFAALVLHVIENRMLNGSVMRIDGALRMPPR</sequence>
<gene>
    <name evidence="4" type="primary">fabG_8</name>
    <name evidence="4" type="ORF">Pla8534_38450</name>
</gene>
<dbReference type="KEGG" id="lcre:Pla8534_38450"/>
<evidence type="ECO:0000256" key="2">
    <source>
        <dbReference type="RuleBase" id="RU000363"/>
    </source>
</evidence>
<comment type="similarity">
    <text evidence="2">Belongs to the short-chain dehydrogenases/reductases (SDR) family.</text>
</comment>
<dbReference type="EMBL" id="CP036433">
    <property type="protein sequence ID" value="QDU96026.1"/>
    <property type="molecule type" value="Genomic_DNA"/>
</dbReference>
<dbReference type="InterPro" id="IPR057326">
    <property type="entry name" value="KR_dom"/>
</dbReference>
<dbReference type="PROSITE" id="PS00061">
    <property type="entry name" value="ADH_SHORT"/>
    <property type="match status" value="1"/>
</dbReference>
<dbReference type="SUPFAM" id="SSF51735">
    <property type="entry name" value="NAD(P)-binding Rossmann-fold domains"/>
    <property type="match status" value="1"/>
</dbReference>
<dbReference type="GO" id="GO:0004316">
    <property type="term" value="F:3-oxoacyl-[acyl-carrier-protein] reductase (NADPH) activity"/>
    <property type="evidence" value="ECO:0007669"/>
    <property type="project" value="UniProtKB-EC"/>
</dbReference>
<dbReference type="InterPro" id="IPR020904">
    <property type="entry name" value="Sc_DH/Rdtase_CS"/>
</dbReference>
<dbReference type="PRINTS" id="PR00080">
    <property type="entry name" value="SDRFAMILY"/>
</dbReference>
<dbReference type="RefSeq" id="WP_145054703.1">
    <property type="nucleotide sequence ID" value="NZ_CP036433.1"/>
</dbReference>
<dbReference type="AlphaFoldDB" id="A0A518DW08"/>
<evidence type="ECO:0000259" key="3">
    <source>
        <dbReference type="SMART" id="SM00822"/>
    </source>
</evidence>
<dbReference type="Gene3D" id="3.40.50.720">
    <property type="entry name" value="NAD(P)-binding Rossmann-like Domain"/>
    <property type="match status" value="1"/>
</dbReference>
<dbReference type="Proteomes" id="UP000317648">
    <property type="component" value="Chromosome"/>
</dbReference>
<dbReference type="EC" id="1.1.1.100" evidence="4"/>
<dbReference type="InterPro" id="IPR036291">
    <property type="entry name" value="NAD(P)-bd_dom_sf"/>
</dbReference>
<dbReference type="InterPro" id="IPR002347">
    <property type="entry name" value="SDR_fam"/>
</dbReference>
<dbReference type="OrthoDB" id="266183at2"/>
<reference evidence="4 5" key="1">
    <citation type="submission" date="2019-02" db="EMBL/GenBank/DDBJ databases">
        <title>Deep-cultivation of Planctomycetes and their phenomic and genomic characterization uncovers novel biology.</title>
        <authorList>
            <person name="Wiegand S."/>
            <person name="Jogler M."/>
            <person name="Boedeker C."/>
            <person name="Pinto D."/>
            <person name="Vollmers J."/>
            <person name="Rivas-Marin E."/>
            <person name="Kohn T."/>
            <person name="Peeters S.H."/>
            <person name="Heuer A."/>
            <person name="Rast P."/>
            <person name="Oberbeckmann S."/>
            <person name="Bunk B."/>
            <person name="Jeske O."/>
            <person name="Meyerdierks A."/>
            <person name="Storesund J.E."/>
            <person name="Kallscheuer N."/>
            <person name="Luecker S."/>
            <person name="Lage O.M."/>
            <person name="Pohl T."/>
            <person name="Merkel B.J."/>
            <person name="Hornburger P."/>
            <person name="Mueller R.-W."/>
            <person name="Bruemmer F."/>
            <person name="Labrenz M."/>
            <person name="Spormann A.M."/>
            <person name="Op den Camp H."/>
            <person name="Overmann J."/>
            <person name="Amann R."/>
            <person name="Jetten M.S.M."/>
            <person name="Mascher T."/>
            <person name="Medema M.H."/>
            <person name="Devos D.P."/>
            <person name="Kaster A.-K."/>
            <person name="Ovreas L."/>
            <person name="Rohde M."/>
            <person name="Galperin M.Y."/>
            <person name="Jogler C."/>
        </authorList>
    </citation>
    <scope>NUCLEOTIDE SEQUENCE [LARGE SCALE GENOMIC DNA]</scope>
    <source>
        <strain evidence="4 5">Pla85_3_4</strain>
    </source>
</reference>
<proteinExistence type="inferred from homology"/>
<accession>A0A518DW08</accession>
<organism evidence="4 5">
    <name type="scientific">Lignipirellula cremea</name>
    <dbReference type="NCBI Taxonomy" id="2528010"/>
    <lineage>
        <taxon>Bacteria</taxon>
        <taxon>Pseudomonadati</taxon>
        <taxon>Planctomycetota</taxon>
        <taxon>Planctomycetia</taxon>
        <taxon>Pirellulales</taxon>
        <taxon>Pirellulaceae</taxon>
        <taxon>Lignipirellula</taxon>
    </lineage>
</organism>
<evidence type="ECO:0000313" key="4">
    <source>
        <dbReference type="EMBL" id="QDU96026.1"/>
    </source>
</evidence>
<feature type="domain" description="Ketoreductase" evidence="3">
    <location>
        <begin position="6"/>
        <end position="192"/>
    </location>
</feature>
<dbReference type="PANTHER" id="PTHR43658">
    <property type="entry name" value="SHORT-CHAIN DEHYDROGENASE/REDUCTASE"/>
    <property type="match status" value="1"/>
</dbReference>
<evidence type="ECO:0000313" key="5">
    <source>
        <dbReference type="Proteomes" id="UP000317648"/>
    </source>
</evidence>
<dbReference type="PRINTS" id="PR00081">
    <property type="entry name" value="GDHRDH"/>
</dbReference>